<sequence>MLFLVYLLFFEIGSYSASITGSKELKLLDEYNLIDQWYEDDSNREYFTFLSKRSSQSSANRTINELYRDSYMEIYKVQEDQKCIPESFGYTDEDSLLNFPRMNFPKCADKLNAHKTVIEIDVEKDQLIMNCPDGDGWYYLGCNQDDELIGEDNYHGKKQKYPGHPVKLKNNEEWAYGTCGENFPLQGATYINRPKESSKERAKNIMKTIQAQMLNTKSESQTRPLTVLILTFDSISRMSFYRNLPKTQKFLSSLSPEKFRVFDFKIHNVMGDGSIPNVFPLISGRALESVSKFDAEKNKKNKTDLLGSASIWNYLKSKGWVTLFGTEFCKDYFAKKLGRKPDVDHLMTGFWCAATDLLNYDDSDTDQRCIGNQNSHVYSLNYTYQFIQNYQGINKWAHIMSVPAHEKSGTVVQTLDDDLLVFMKKFLETKDELLIFLMADHGMRYGSWYKIIDGYLEHKLPMLFLIGSTSILQDIPDAIENLSHNADRLVTKTDLHRTLKHLANIPYFRSFNRFSRYEYKSWTAEGDAISLLIDKVQLSRECSKAAIPKIWCSCPKLQALERKVFDGRQTDDKFILEIRKIIENIAEMMIYEINQETYGSFYSEGWRICQKITMKKIDYAEWSRYDYGIHLYKVRVSINEDEKVKYEGLAMVSERDIIERSRKTVFPLSSVINDGKKNLKILYLNRKGPQSDWCKKLSFGKKMFGSLCLCNEYQEIEKYNPIAIEKILNES</sequence>
<feature type="chain" id="PRO_5043594408" evidence="1">
    <location>
        <begin position="17"/>
        <end position="731"/>
    </location>
</feature>
<organism evidence="2 3">
    <name type="scientific">Blepharisma stoltei</name>
    <dbReference type="NCBI Taxonomy" id="1481888"/>
    <lineage>
        <taxon>Eukaryota</taxon>
        <taxon>Sar</taxon>
        <taxon>Alveolata</taxon>
        <taxon>Ciliophora</taxon>
        <taxon>Postciliodesmatophora</taxon>
        <taxon>Heterotrichea</taxon>
        <taxon>Heterotrichida</taxon>
        <taxon>Blepharismidae</taxon>
        <taxon>Blepharisma</taxon>
    </lineage>
</organism>
<proteinExistence type="predicted"/>
<dbReference type="GO" id="GO:0005615">
    <property type="term" value="C:extracellular space"/>
    <property type="evidence" value="ECO:0007669"/>
    <property type="project" value="TreeGrafter"/>
</dbReference>
<dbReference type="Pfam" id="PF02995">
    <property type="entry name" value="DUF229"/>
    <property type="match status" value="1"/>
</dbReference>
<accession>A0AAU9K9R9</accession>
<protein>
    <submittedName>
        <fullName evidence="2">Uncharacterized protein</fullName>
    </submittedName>
</protein>
<dbReference type="PANTHER" id="PTHR10974">
    <property type="entry name" value="FI08016P-RELATED"/>
    <property type="match status" value="1"/>
</dbReference>
<dbReference type="Proteomes" id="UP001162131">
    <property type="component" value="Unassembled WGS sequence"/>
</dbReference>
<dbReference type="InterPro" id="IPR004245">
    <property type="entry name" value="DUF229"/>
</dbReference>
<name>A0AAU9K9R9_9CILI</name>
<dbReference type="SUPFAM" id="SSF53649">
    <property type="entry name" value="Alkaline phosphatase-like"/>
    <property type="match status" value="1"/>
</dbReference>
<dbReference type="InterPro" id="IPR017850">
    <property type="entry name" value="Alkaline_phosphatase_core_sf"/>
</dbReference>
<evidence type="ECO:0000256" key="1">
    <source>
        <dbReference type="SAM" id="SignalP"/>
    </source>
</evidence>
<keyword evidence="3" id="KW-1185">Reference proteome</keyword>
<dbReference type="PANTHER" id="PTHR10974:SF1">
    <property type="entry name" value="FI08016P-RELATED"/>
    <property type="match status" value="1"/>
</dbReference>
<feature type="signal peptide" evidence="1">
    <location>
        <begin position="1"/>
        <end position="16"/>
    </location>
</feature>
<keyword evidence="1" id="KW-0732">Signal</keyword>
<reference evidence="2" key="1">
    <citation type="submission" date="2021-09" db="EMBL/GenBank/DDBJ databases">
        <authorList>
            <consortium name="AG Swart"/>
            <person name="Singh M."/>
            <person name="Singh A."/>
            <person name="Seah K."/>
            <person name="Emmerich C."/>
        </authorList>
    </citation>
    <scope>NUCLEOTIDE SEQUENCE</scope>
    <source>
        <strain evidence="2">ATCC30299</strain>
    </source>
</reference>
<evidence type="ECO:0000313" key="2">
    <source>
        <dbReference type="EMBL" id="CAG9334426.1"/>
    </source>
</evidence>
<evidence type="ECO:0000313" key="3">
    <source>
        <dbReference type="Proteomes" id="UP001162131"/>
    </source>
</evidence>
<comment type="caution">
    <text evidence="2">The sequence shown here is derived from an EMBL/GenBank/DDBJ whole genome shotgun (WGS) entry which is preliminary data.</text>
</comment>
<dbReference type="AlphaFoldDB" id="A0AAU9K9R9"/>
<dbReference type="EMBL" id="CAJZBQ010000058">
    <property type="protein sequence ID" value="CAG9334426.1"/>
    <property type="molecule type" value="Genomic_DNA"/>
</dbReference>
<gene>
    <name evidence="2" type="ORF">BSTOLATCC_MIC61043</name>
</gene>